<dbReference type="AlphaFoldDB" id="A0A8J3F809"/>
<evidence type="ECO:0000313" key="3">
    <source>
        <dbReference type="Proteomes" id="UP000649739"/>
    </source>
</evidence>
<dbReference type="InterPro" id="IPR018535">
    <property type="entry name" value="DUF1996"/>
</dbReference>
<reference evidence="2" key="2">
    <citation type="submission" date="2020-09" db="EMBL/GenBank/DDBJ databases">
        <authorList>
            <person name="Sun Q."/>
            <person name="Ohkuma M."/>
        </authorList>
    </citation>
    <scope>NUCLEOTIDE SEQUENCE</scope>
    <source>
        <strain evidence="2">JCM 3090</strain>
    </source>
</reference>
<name>A0A8J3F809_9ACTN</name>
<dbReference type="PANTHER" id="PTHR43662">
    <property type="match status" value="1"/>
</dbReference>
<accession>A0A8J3F809</accession>
<dbReference type="Pfam" id="PF09362">
    <property type="entry name" value="DUF1996"/>
    <property type="match status" value="1"/>
</dbReference>
<dbReference type="EMBL" id="BMQB01000001">
    <property type="protein sequence ID" value="GGJ81887.1"/>
    <property type="molecule type" value="Genomic_DNA"/>
</dbReference>
<dbReference type="Proteomes" id="UP000649739">
    <property type="component" value="Unassembled WGS sequence"/>
</dbReference>
<organism evidence="2 3">
    <name type="scientific">Pilimelia anulata</name>
    <dbReference type="NCBI Taxonomy" id="53371"/>
    <lineage>
        <taxon>Bacteria</taxon>
        <taxon>Bacillati</taxon>
        <taxon>Actinomycetota</taxon>
        <taxon>Actinomycetes</taxon>
        <taxon>Micromonosporales</taxon>
        <taxon>Micromonosporaceae</taxon>
        <taxon>Pilimelia</taxon>
    </lineage>
</organism>
<evidence type="ECO:0000259" key="1">
    <source>
        <dbReference type="Pfam" id="PF09362"/>
    </source>
</evidence>
<comment type="caution">
    <text evidence="2">The sequence shown here is derived from an EMBL/GenBank/DDBJ whole genome shotgun (WGS) entry which is preliminary data.</text>
</comment>
<feature type="domain" description="DUF1996" evidence="1">
    <location>
        <begin position="90"/>
        <end position="276"/>
    </location>
</feature>
<gene>
    <name evidence="2" type="ORF">GCM10010123_09620</name>
</gene>
<evidence type="ECO:0000313" key="2">
    <source>
        <dbReference type="EMBL" id="GGJ81887.1"/>
    </source>
</evidence>
<dbReference type="RefSeq" id="WP_189168735.1">
    <property type="nucleotide sequence ID" value="NZ_BMQB01000001.1"/>
</dbReference>
<reference evidence="2" key="1">
    <citation type="journal article" date="2014" name="Int. J. Syst. Evol. Microbiol.">
        <title>Complete genome sequence of Corynebacterium casei LMG S-19264T (=DSM 44701T), isolated from a smear-ripened cheese.</title>
        <authorList>
            <consortium name="US DOE Joint Genome Institute (JGI-PGF)"/>
            <person name="Walter F."/>
            <person name="Albersmeier A."/>
            <person name="Kalinowski J."/>
            <person name="Ruckert C."/>
        </authorList>
    </citation>
    <scope>NUCLEOTIDE SEQUENCE</scope>
    <source>
        <strain evidence="2">JCM 3090</strain>
    </source>
</reference>
<keyword evidence="3" id="KW-1185">Reference proteome</keyword>
<protein>
    <recommendedName>
        <fullName evidence="1">DUF1996 domain-containing protein</fullName>
    </recommendedName>
</protein>
<sequence>MQATFPPPSDRQRRRFRLSAAALAFTLVGGTAAWLARVPAPDWPDYVDIGRVNQLTSAWPPTPGDTTGTGSYTWSCGRNEIGHRNSANVVVAPGFAGPTHHTHEYVGNTSTDMDSTDASLAVADTTCGNGDRSTYYWPVLRLAPSDGGPDGQHGAIQTPAAVTLTMYGSPVGPVVAPPGGLRAAVGDALAVTDGGQHAAATWTCAGSPRRRTDRYPRCGPGQRVLRIFDFPSCWDGRRIDSRDHREHLVPTAADGRCPPRTFPVPQLQVIVAYDLPPGRRFVIDAFADQNHSPRTDHAFALNLMPAPVLAEAVSCVNGGRTCRG</sequence>
<dbReference type="PANTHER" id="PTHR43662:SF3">
    <property type="entry name" value="DOMAIN PROTEIN, PUTATIVE (AFU_ORTHOLOGUE AFUA_6G11970)-RELATED"/>
    <property type="match status" value="1"/>
</dbReference>
<proteinExistence type="predicted"/>